<dbReference type="GeneID" id="7843881"/>
<name>Q22MN8_TETTS</name>
<protein>
    <submittedName>
        <fullName evidence="3">Transmembrane protein, putative</fullName>
    </submittedName>
</protein>
<dbReference type="RefSeq" id="XP_976982.3">
    <property type="nucleotide sequence ID" value="XM_971889.3"/>
</dbReference>
<dbReference type="PANTHER" id="PTHR11319:SF35">
    <property type="entry name" value="OUTER MEMBRANE PROTEIN PMPC-RELATED"/>
    <property type="match status" value="1"/>
</dbReference>
<feature type="transmembrane region" description="Helical" evidence="2">
    <location>
        <begin position="2780"/>
        <end position="2803"/>
    </location>
</feature>
<dbReference type="HOGENOM" id="CLU_253687_0_0_1"/>
<proteinExistence type="predicted"/>
<reference evidence="4" key="1">
    <citation type="journal article" date="2006" name="PLoS Biol.">
        <title>Macronuclear genome sequence of the ciliate Tetrahymena thermophila, a model eukaryote.</title>
        <authorList>
            <person name="Eisen J.A."/>
            <person name="Coyne R.S."/>
            <person name="Wu M."/>
            <person name="Wu D."/>
            <person name="Thiagarajan M."/>
            <person name="Wortman J.R."/>
            <person name="Badger J.H."/>
            <person name="Ren Q."/>
            <person name="Amedeo P."/>
            <person name="Jones K.M."/>
            <person name="Tallon L.J."/>
            <person name="Delcher A.L."/>
            <person name="Salzberg S.L."/>
            <person name="Silva J.C."/>
            <person name="Haas B.J."/>
            <person name="Majoros W.H."/>
            <person name="Farzad M."/>
            <person name="Carlton J.M."/>
            <person name="Smith R.K. Jr."/>
            <person name="Garg J."/>
            <person name="Pearlman R.E."/>
            <person name="Karrer K.M."/>
            <person name="Sun L."/>
            <person name="Manning G."/>
            <person name="Elde N.C."/>
            <person name="Turkewitz A.P."/>
            <person name="Asai D.J."/>
            <person name="Wilkes D.E."/>
            <person name="Wang Y."/>
            <person name="Cai H."/>
            <person name="Collins K."/>
            <person name="Stewart B.A."/>
            <person name="Lee S.R."/>
            <person name="Wilamowska K."/>
            <person name="Weinberg Z."/>
            <person name="Ruzzo W.L."/>
            <person name="Wloga D."/>
            <person name="Gaertig J."/>
            <person name="Frankel J."/>
            <person name="Tsao C.-C."/>
            <person name="Gorovsky M.A."/>
            <person name="Keeling P.J."/>
            <person name="Waller R.F."/>
            <person name="Patron N.J."/>
            <person name="Cherry J.M."/>
            <person name="Stover N.A."/>
            <person name="Krieger C.J."/>
            <person name="del Toro C."/>
            <person name="Ryder H.F."/>
            <person name="Williamson S.C."/>
            <person name="Barbeau R.A."/>
            <person name="Hamilton E.P."/>
            <person name="Orias E."/>
        </authorList>
    </citation>
    <scope>NUCLEOTIDE SEQUENCE [LARGE SCALE GENOMIC DNA]</scope>
    <source>
        <strain evidence="4">SB210</strain>
    </source>
</reference>
<keyword evidence="2" id="KW-1133">Transmembrane helix</keyword>
<feature type="compositionally biased region" description="Polar residues" evidence="1">
    <location>
        <begin position="3102"/>
        <end position="3127"/>
    </location>
</feature>
<dbReference type="KEGG" id="tet:TTHERM_00031840"/>
<feature type="region of interest" description="Disordered" evidence="1">
    <location>
        <begin position="3102"/>
        <end position="3131"/>
    </location>
</feature>
<gene>
    <name evidence="3" type="ORF">TTHERM_00031840</name>
</gene>
<dbReference type="PANTHER" id="PTHR11319">
    <property type="entry name" value="G PROTEIN-COUPLED RECEPTOR-RELATED"/>
    <property type="match status" value="1"/>
</dbReference>
<accession>Q22MN8</accession>
<keyword evidence="4" id="KW-1185">Reference proteome</keyword>
<dbReference type="SUPFAM" id="SSF51126">
    <property type="entry name" value="Pectin lyase-like"/>
    <property type="match status" value="1"/>
</dbReference>
<feature type="transmembrane region" description="Helical" evidence="2">
    <location>
        <begin position="2727"/>
        <end position="2747"/>
    </location>
</feature>
<evidence type="ECO:0000256" key="2">
    <source>
        <dbReference type="SAM" id="Phobius"/>
    </source>
</evidence>
<evidence type="ECO:0000313" key="3">
    <source>
        <dbReference type="EMBL" id="EAR86574.3"/>
    </source>
</evidence>
<feature type="transmembrane region" description="Helical" evidence="2">
    <location>
        <begin position="2549"/>
        <end position="2569"/>
    </location>
</feature>
<feature type="transmembrane region" description="Helical" evidence="2">
    <location>
        <begin position="2665"/>
        <end position="2690"/>
    </location>
</feature>
<evidence type="ECO:0000313" key="4">
    <source>
        <dbReference type="Proteomes" id="UP000009168"/>
    </source>
</evidence>
<feature type="transmembrane region" description="Helical" evidence="2">
    <location>
        <begin position="2891"/>
        <end position="2910"/>
    </location>
</feature>
<feature type="transmembrane region" description="Helical" evidence="2">
    <location>
        <begin position="2859"/>
        <end position="2879"/>
    </location>
</feature>
<dbReference type="Proteomes" id="UP000009168">
    <property type="component" value="Unassembled WGS sequence"/>
</dbReference>
<dbReference type="EMBL" id="GG662720">
    <property type="protein sequence ID" value="EAR86574.3"/>
    <property type="molecule type" value="Genomic_DNA"/>
</dbReference>
<organism evidence="3 4">
    <name type="scientific">Tetrahymena thermophila (strain SB210)</name>
    <dbReference type="NCBI Taxonomy" id="312017"/>
    <lineage>
        <taxon>Eukaryota</taxon>
        <taxon>Sar</taxon>
        <taxon>Alveolata</taxon>
        <taxon>Ciliophora</taxon>
        <taxon>Intramacronucleata</taxon>
        <taxon>Oligohymenophorea</taxon>
        <taxon>Hymenostomatida</taxon>
        <taxon>Tetrahymenina</taxon>
        <taxon>Tetrahymenidae</taxon>
        <taxon>Tetrahymena</taxon>
    </lineage>
</organism>
<feature type="transmembrane region" description="Helical" evidence="2">
    <location>
        <begin position="2916"/>
        <end position="2942"/>
    </location>
</feature>
<keyword evidence="2" id="KW-0472">Membrane</keyword>
<dbReference type="InterPro" id="IPR011050">
    <property type="entry name" value="Pectin_lyase_fold/virulence"/>
</dbReference>
<evidence type="ECO:0000256" key="1">
    <source>
        <dbReference type="SAM" id="MobiDB-lite"/>
    </source>
</evidence>
<feature type="transmembrane region" description="Helical" evidence="2">
    <location>
        <begin position="2833"/>
        <end position="2853"/>
    </location>
</feature>
<sequence length="3196" mass="373937">MTIQSLNQQYTQIIDMWHCKYPGIFVLLNQNLLLFVKVDQIIQVSSNQSFTFNSIQLTENLLVATDQQGVVVIYQLIFELDEDNIISGISINLLQNITTDLQKYNRYVSIQISDWIYVRDQNNLYFFLLDQSGQIISSFQIVCYDLKIIYNRYLMVITDLRKLEIYDMKQNYYQIIISQQLVDYDEINVQNILVGPFQQDSGQFQFILIPYQQFKISVITPNKNRFFQQCILKLKQKNFTQEDIQQIDSQFQLQKNEELSLNKGNQFIQNAFIYNQDRSLLTQFCQQGYFIVFELETNYFLNSISLQYKPQNVKQFKHTLFDQIGDIFIVLVDSKSIQLIAIDSQTLLPKKEQQIASIQDSDLIEICFDTMELRILIFQRSFSAIRLQSYVINANETDQIQIYSETDLNQLTQQYDYLKVYMSSEIIFLRQQQNLILKTYQLQQVCSYIHTSNVPYSNNYFFKNQNSKIIFFEDSYLYELNTENCEAQLKIQTQFLIKQISADIFPTCIFVLGQKEAIIYDIGKYQKLYNISKQRTLNLSNFSWINGRILGYIEDYINIKVFDCQNFSQSEITVSKTVLDFFLVNQEQALLIYENQGIDLFSLQTSTLIINWDIITNMLENYTSEEIVSSFSQPSQRYFAFQNYLGEISFLFNPNSSIQISQAYPGTYELDYYVSNTTLIQYINELNIFVYVNQNKLVVIENKSSQILQQINIRNYGELSEMQKIFYNKECKKIIVAVYGQILILDQINQYKIIKQLLYSNKYDIRSDGDFQNVLIYEDLKSLICLFDIKTLTNKWCIKPTQSYDALNSKVNLLLIMKTFNSVINIYYNQIDVYSIQYQGKVLFKKTYDSIFESIKCFEKTLTCVILDTNSQLIFIRYININDIELTKIKNTYIKKQLDAVFDEIHGCIHIPALNSNMLFVYCIQYGQFQLKRQFKLKQTLIKMIDIDDKQETLIYVDDQYNIQGFKMIKYSSSATILKTIDYTISLSVNANDQYPNYIFIFDKKRSILIIGLSKQIFIVDTLRSKKIYTIVLQNRITKIKYERSTNLIKCFEEYFYEQINLDLVYQQNIILPFPDYVKSYSLLLGFIYFQMDIQQNLLIAYDERQLPISKSIIDFTKISNYPFLQNVDFSLINSQSDIIDFLLIMNNLIARVQYDKNISQIQLVNFYKDPDNDLFQSEWVIKNDKNPKQLIIFCHNNFKIKIFDADQNTSRALLTANNFLIQFYLSYPSQSYLIAVDKNNKCIIADISQSKYIIFELQQLSEINTLSKITQYINIQDAEILEKNNKIIIQCQNYFFLLSMDHIFDIDSSKFFTQQIQKFQTNDDIEELFIDIKQNLILISTTNDVIIQQYSIDSNQMIYSNLHKPSYGKANVLDCFNYLLIYSYSSINVYQKFYNQTYLKIVSNYNEFLRDSTIKDITLIQQDYLYQDNFFIITLTNSIKILSLDPKNIIAPLITVQTLLVKNFEVTSMETFNLADIQYFYLDMIRYGERISINNSFDFFSLRSMIQQISDDEQTCVFEFKESLEMSDSAYWNNQIEKIYKQSQISVEDLVIRVNPNTFLNIPELDTKYISPSGIYVSFTQGTKFKDNDRVFLSQDIDFGPISIFQIYNLNVSFSGNGKLILDGLKSKYLKTAFLEKITISGQDELIDNSFIFANLNFVSIKDLVIKDIKLINNQMQVPIFLFQNISKVILSNITVSNISSIDYSTLFSFQNSTEIKIINFTMNNCFLSTPFNELFEVLNNQSQSQNDYYFIRNSQNLTSLTPDIPVYKFISFFSINQDLIFNHDQFNVIDYSIQNKTSTPPQRKISQPTVYHLQIVDEGIASYIFSFYNSQTITIQNINIQQNNFFNIARILLVQNCQNFQISSIQLNQAEFYTRLDEQLRREPFDDNNVFEQFTNLSSFDESENVYEEYSSDNFELYNLQPFIARSLICFHKINNILIEDFQIQNMQIQQNFLIFVSVLQTKQVLFNNTNFNQIFQAEQRLAVIIKAQNIENLWIFDSLFQNNNNIIFLDSQELRVSRTISLQNNVVNIDKIKLKSSFNQKSYIIVHSFIIKITNSIFYNLINQQNGNQYIDYSQNILFNDFAALPVGIINVFNFNNFFGDSLTFFQCKSRSIAGICLQNGILSIIQNSKFEGNTATHNAGGVLFYQVQLIQIINSVFLSNKSLQGSGGAIYITQSVIDVIINCEFTNNNAAAESGGAIFISQSNLIKSIRNNNFTKNKAAVGASIRIVDQYDTFKIPLMIQQNKFLNNTSTLYGSTVTSFPQKMVFVDKNLKIIQIPTIQHTSGYNLKQPIQIALLDEAGQIVKNPSNVNVTQNNFAFSDYIYQEFKSYQLFFNMQKNKNKVKIVGKSTYNFEIEKPIFLLNITLIGVIQNEEILSIETLNLYPYVMQNNSQVPYSPLQVSIKINFTICQRGEVPIYQEEQNLTLCSPCPSGKYSLENITIKDIQKKKNFTCKLCPESAEFCERDVIKLKNEYWKNIGSDQIFYCNYNSKNCQAQLYSDPEKICAEGYIGVFCKECDYKGSVWGQKFGRFNTSNCRSCRDSFNSFNIVILVILIIILIIYILYQLSLQRKYAKKSCIAYYLRKAKIIPMGISEFTNLNAVYTKLLINHLQILALFSQLNIPIPRFFSQSAELFGGDPNSIVSANIDCLSSDFTNLPTYVNISLLSILNPFILFALITLIRTIYILLRYTKGLIFYFIKENEEINMISQNIKPKSKIQKMVRAFKIKMVTCLIFLYFFFAPSILNRILSYMACAQIDEIQYIVGMSNLTCFNSEHKLYLFTFLFPVCLLWALFIPIYFFFKLKSNREYLDQIRMKFQFGFIYQEYKRSCYYWEFVKIFLKFTIISTLMIFYEQQTIKIILVATLVLAYNQLIYIIQPFVSKVLNQAEKYSTITLIFTGFLILPINDYTNTEDFYILIISFFILISNLSFLLFMLKLIFLQPLPYSYSKMNYFQKFIYKLKFYFPNLFSSVKFKPSDPYRVFRNWKKLKMCIYKFVNFKDQKKLKDSHIIEAATQNNIKSLANIEHSQSTSKDYDKKEICNTVQIFSFKNLESPTLLSKQQTKSKLVNQNYQSNIITNTSSRSKRSDIFTNSNQIIKLSQNSKTSVQSKGSNDTNQLNINSTQKQSPRKTGILINKANQNQLINLKQARKISFPTNLVIDQIIPQHKLSSFSKIKEDKQENKLIELEQTNEIQN</sequence>
<keyword evidence="2 3" id="KW-0812">Transmembrane</keyword>
<dbReference type="InParanoid" id="Q22MN8"/>